<evidence type="ECO:0000256" key="1">
    <source>
        <dbReference type="SAM" id="SignalP"/>
    </source>
</evidence>
<sequence length="381" mass="39539">MLRHLFVIILSVAFTPVVMAQDWGALATISSTMGISSSRVCIGEADRGDIGCPTYAPTISPTGTLNTPSGLVTNNVSLTTGGVTWGYLASTASYIPNLVSNQISATNISATSINGISLASMAGSQVAFSVNRNGTDQTLTANTTANIDWTTKAFDTTNSFNLTNDRFTPTVAGKYVFSLNAYCNPSSSYCTTAILKNGFTQNMGHGYGTNQMAPVTAILDMNGTTDYVTAQVTAGAGTVMSGQVYHSWFQGALLGGSGGIGGGSGMPTGAISAFNLASCPSGWSEYTPARGRFLRGIDSTGTNDSIRAAGNTQEDAFQGHKHNALMSAYVGSGSYNAPRFSVGTDTSNLIGDPITDGTNGTPRTANETRPKNVAVLYCQKD</sequence>
<protein>
    <recommendedName>
        <fullName evidence="4">Phage tail collar domain-containing protein</fullName>
    </recommendedName>
</protein>
<feature type="chain" id="PRO_5026788337" description="Phage tail collar domain-containing protein" evidence="1">
    <location>
        <begin position="21"/>
        <end position="381"/>
    </location>
</feature>
<dbReference type="SUPFAM" id="SSF88874">
    <property type="entry name" value="Receptor-binding domain of short tail fibre protein gp12"/>
    <property type="match status" value="1"/>
</dbReference>
<dbReference type="Proteomes" id="UP000320948">
    <property type="component" value="Unassembled WGS sequence"/>
</dbReference>
<proteinExistence type="predicted"/>
<reference evidence="2 3" key="1">
    <citation type="journal article" date="2017" name="Nat. Commun.">
        <title>In situ click chemistry generation of cyclooxygenase-2 inhibitors.</title>
        <authorList>
            <person name="Bhardwaj A."/>
            <person name="Kaur J."/>
            <person name="Wuest M."/>
            <person name="Wuest F."/>
        </authorList>
    </citation>
    <scope>NUCLEOTIDE SEQUENCE [LARGE SCALE GENOMIC DNA]</scope>
    <source>
        <strain evidence="2">S2_018_000_R2_106</strain>
    </source>
</reference>
<evidence type="ECO:0000313" key="3">
    <source>
        <dbReference type="Proteomes" id="UP000320948"/>
    </source>
</evidence>
<gene>
    <name evidence="2" type="ORF">DI628_01285</name>
</gene>
<dbReference type="InterPro" id="IPR008983">
    <property type="entry name" value="Tumour_necrosis_fac-like_dom"/>
</dbReference>
<evidence type="ECO:0008006" key="4">
    <source>
        <dbReference type="Google" id="ProtNLM"/>
    </source>
</evidence>
<dbReference type="AlphaFoldDB" id="A0A6N4RB78"/>
<keyword evidence="1" id="KW-0732">Signal</keyword>
<accession>A0A6N4RB78</accession>
<organism evidence="2 3">
    <name type="scientific">Blastochloris viridis</name>
    <name type="common">Rhodopseudomonas viridis</name>
    <dbReference type="NCBI Taxonomy" id="1079"/>
    <lineage>
        <taxon>Bacteria</taxon>
        <taxon>Pseudomonadati</taxon>
        <taxon>Pseudomonadota</taxon>
        <taxon>Alphaproteobacteria</taxon>
        <taxon>Hyphomicrobiales</taxon>
        <taxon>Blastochloridaceae</taxon>
        <taxon>Blastochloris</taxon>
    </lineage>
</organism>
<dbReference type="SUPFAM" id="SSF49842">
    <property type="entry name" value="TNF-like"/>
    <property type="match status" value="1"/>
</dbReference>
<dbReference type="Gene3D" id="2.60.120.40">
    <property type="match status" value="1"/>
</dbReference>
<feature type="signal peptide" evidence="1">
    <location>
        <begin position="1"/>
        <end position="20"/>
    </location>
</feature>
<evidence type="ECO:0000313" key="2">
    <source>
        <dbReference type="EMBL" id="TKW61292.1"/>
    </source>
</evidence>
<name>A0A6N4RB78_BLAVI</name>
<dbReference type="EMBL" id="VAFM01000001">
    <property type="protein sequence ID" value="TKW61292.1"/>
    <property type="molecule type" value="Genomic_DNA"/>
</dbReference>
<comment type="caution">
    <text evidence="2">The sequence shown here is derived from an EMBL/GenBank/DDBJ whole genome shotgun (WGS) entry which is preliminary data.</text>
</comment>